<protein>
    <recommendedName>
        <fullName evidence="3">DUF4393 domain-containing protein</fullName>
    </recommendedName>
</protein>
<dbReference type="EMBL" id="OANS01000004">
    <property type="protein sequence ID" value="SNX29210.1"/>
    <property type="molecule type" value="Genomic_DNA"/>
</dbReference>
<accession>A0A240E2V8</accession>
<evidence type="ECO:0000313" key="1">
    <source>
        <dbReference type="EMBL" id="SNX29210.1"/>
    </source>
</evidence>
<evidence type="ECO:0000313" key="2">
    <source>
        <dbReference type="Proteomes" id="UP000218069"/>
    </source>
</evidence>
<organism evidence="1 2">
    <name type="scientific">Polynucleobacter meluiroseus</name>
    <dbReference type="NCBI Taxonomy" id="1938814"/>
    <lineage>
        <taxon>Bacteria</taxon>
        <taxon>Pseudomonadati</taxon>
        <taxon>Pseudomonadota</taxon>
        <taxon>Betaproteobacteria</taxon>
        <taxon>Burkholderiales</taxon>
        <taxon>Burkholderiaceae</taxon>
        <taxon>Polynucleobacter</taxon>
    </lineage>
</organism>
<dbReference type="AlphaFoldDB" id="A0A240E2V8"/>
<name>A0A240E2V8_9BURK</name>
<keyword evidence="2" id="KW-1185">Reference proteome</keyword>
<sequence>MPTDPLKDVSEIAKAAAEITKNVPVYEDALQPAAKQVGLALETVGKAVNAALLPVTALIWSADQLKDFVNTRVAKKLENIPPENIIPPKLTIAGPAIEALRYAGSDEQLADLYANLLATAMNRDTASGAHPAFVEIIKQLTSDEAKITKLFLSPTVFPVITVAWEYKNPTEGKTGGQDVLVNYSHIGVQAGCEFPDLTPTYLDNLCRLGLAEIPTFYQYTGLGVYDALENDSKVKQIVYEIDENLELKSKITKNGLKITSMGRQFVMACSG</sequence>
<dbReference type="Pfam" id="PF14337">
    <property type="entry name" value="Abi_alpha"/>
    <property type="match status" value="1"/>
</dbReference>
<gene>
    <name evidence="1" type="ORF">SAMN06295945_1575</name>
</gene>
<reference evidence="2" key="1">
    <citation type="submission" date="2017-08" db="EMBL/GenBank/DDBJ databases">
        <authorList>
            <person name="Varghese N."/>
            <person name="Submissions S."/>
        </authorList>
    </citation>
    <scope>NUCLEOTIDE SEQUENCE [LARGE SCALE GENOMIC DNA]</scope>
    <source>
        <strain evidence="2">AP-Melu-1000-B4</strain>
    </source>
</reference>
<dbReference type="OrthoDB" id="1347735at2"/>
<dbReference type="InterPro" id="IPR025506">
    <property type="entry name" value="Abi_alpha"/>
</dbReference>
<evidence type="ECO:0008006" key="3">
    <source>
        <dbReference type="Google" id="ProtNLM"/>
    </source>
</evidence>
<dbReference type="Proteomes" id="UP000218069">
    <property type="component" value="Unassembled WGS sequence"/>
</dbReference>
<proteinExistence type="predicted"/>
<dbReference type="Gene3D" id="3.30.110.190">
    <property type="match status" value="1"/>
</dbReference>